<dbReference type="Pfam" id="PF04784">
    <property type="entry name" value="DUF547"/>
    <property type="match status" value="1"/>
</dbReference>
<dbReference type="InterPro" id="IPR036388">
    <property type="entry name" value="WH-like_DNA-bd_sf"/>
</dbReference>
<sequence>MLSATSTVRVADSPDFAIFSTRVAELAAVTGIAALEPDDAVVFFVNIYNMLMLHMYIVAPTPSSARGILAYVNGYGYALGELGIVTPFDIEHLIIRASSARPDFLGASLILPSSSPRAATFAPVRFAAPVPLVSFLLCSGAKSGPGLVVLDPDAPLREQMVAAAGAYLGASVVVNRLTGTLYLPKLLEWYAADFEPVAAGSAPVGIVPVMRALLAPRLRFELDALFKANAEPKIKYTDWEWDMHRIRLPFDSGVSPLFYFEHRLASQVDAAGRTLATILHYMREELPLGAHRHRFKRYEAAFTGQAAVDWLVYIVGGYRSRKDAAATATAMLRAGGLISTAAQPDSLTLAVLDKSTEFYTFQTPWDEYTVRVQYRAELGELATRLASSVDVADRTYHARLYPACFVASEAVDALSTLVSHASRRDAIARGTELFNEGFIYHVAHKQAFADKFYFFRFRHGLALAALLPPGLEWLAPPPLDQIEADSMPQSSPSATEAETDLAAPLETIFIRDSLRSAAASSSPISFFFRSATRQRVTHSSASLNSA</sequence>
<reference evidence="2 3" key="1">
    <citation type="submission" date="2010-05" db="EMBL/GenBank/DDBJ databases">
        <title>The Genome Sequence of Thecamonas trahens ATCC 50062.</title>
        <authorList>
            <consortium name="The Broad Institute Genome Sequencing Platform"/>
            <person name="Russ C."/>
            <person name="Cuomo C."/>
            <person name="Shea T."/>
            <person name="Young S.K."/>
            <person name="Zeng Q."/>
            <person name="Koehrsen M."/>
            <person name="Haas B."/>
            <person name="Borodovsky M."/>
            <person name="Guigo R."/>
            <person name="Alvarado L."/>
            <person name="Berlin A."/>
            <person name="Bochicchio J."/>
            <person name="Borenstein D."/>
            <person name="Chapman S."/>
            <person name="Chen Z."/>
            <person name="Freedman E."/>
            <person name="Gellesch M."/>
            <person name="Goldberg J."/>
            <person name="Griggs A."/>
            <person name="Gujja S."/>
            <person name="Heilman E."/>
            <person name="Heiman D."/>
            <person name="Hepburn T."/>
            <person name="Howarth C."/>
            <person name="Jen D."/>
            <person name="Larson L."/>
            <person name="Mehta T."/>
            <person name="Park D."/>
            <person name="Pearson M."/>
            <person name="Roberts A."/>
            <person name="Saif S."/>
            <person name="Shenoy N."/>
            <person name="Sisk P."/>
            <person name="Stolte C."/>
            <person name="Sykes S."/>
            <person name="Thomson T."/>
            <person name="Walk T."/>
            <person name="White J."/>
            <person name="Yandava C."/>
            <person name="Burger G."/>
            <person name="Gray M.W."/>
            <person name="Holland P.W.H."/>
            <person name="King N."/>
            <person name="Lang F.B.F."/>
            <person name="Roger A.J."/>
            <person name="Ruiz-Trillo I."/>
            <person name="Lander E."/>
            <person name="Nusbaum C."/>
        </authorList>
    </citation>
    <scope>NUCLEOTIDE SEQUENCE [LARGE SCALE GENOMIC DNA]</scope>
    <source>
        <strain evidence="2 3">ATCC 50062</strain>
    </source>
</reference>
<dbReference type="Proteomes" id="UP000054408">
    <property type="component" value="Unassembled WGS sequence"/>
</dbReference>
<evidence type="ECO:0000313" key="3">
    <source>
        <dbReference type="Proteomes" id="UP000054408"/>
    </source>
</evidence>
<dbReference type="RefSeq" id="XP_013759941.1">
    <property type="nucleotide sequence ID" value="XM_013904487.1"/>
</dbReference>
<keyword evidence="3" id="KW-1185">Reference proteome</keyword>
<dbReference type="EMBL" id="GL349445">
    <property type="protein sequence ID" value="KNC47167.1"/>
    <property type="molecule type" value="Genomic_DNA"/>
</dbReference>
<proteinExistence type="predicted"/>
<dbReference type="Pfam" id="PF00610">
    <property type="entry name" value="DEP"/>
    <property type="match status" value="2"/>
</dbReference>
<evidence type="ECO:0000259" key="1">
    <source>
        <dbReference type="PROSITE" id="PS50186"/>
    </source>
</evidence>
<protein>
    <recommendedName>
        <fullName evidence="1">DEP domain-containing protein</fullName>
    </recommendedName>
</protein>
<feature type="domain" description="DEP" evidence="1">
    <location>
        <begin position="385"/>
        <end position="459"/>
    </location>
</feature>
<organism evidence="2 3">
    <name type="scientific">Thecamonas trahens ATCC 50062</name>
    <dbReference type="NCBI Taxonomy" id="461836"/>
    <lineage>
        <taxon>Eukaryota</taxon>
        <taxon>Apusozoa</taxon>
        <taxon>Apusomonadida</taxon>
        <taxon>Apusomonadidae</taxon>
        <taxon>Thecamonas</taxon>
    </lineage>
</organism>
<evidence type="ECO:0000313" key="2">
    <source>
        <dbReference type="EMBL" id="KNC47167.1"/>
    </source>
</evidence>
<dbReference type="CDD" id="cd04371">
    <property type="entry name" value="DEP"/>
    <property type="match status" value="2"/>
</dbReference>
<dbReference type="SUPFAM" id="SSF46785">
    <property type="entry name" value="Winged helix' DNA-binding domain"/>
    <property type="match status" value="2"/>
</dbReference>
<dbReference type="PROSITE" id="PS50186">
    <property type="entry name" value="DEP"/>
    <property type="match status" value="2"/>
</dbReference>
<dbReference type="GeneID" id="25563185"/>
<accession>A0A0L0D481</accession>
<feature type="domain" description="DEP" evidence="1">
    <location>
        <begin position="282"/>
        <end position="363"/>
    </location>
</feature>
<dbReference type="AlphaFoldDB" id="A0A0L0D481"/>
<name>A0A0L0D481_THETB</name>
<dbReference type="Gene3D" id="1.10.10.10">
    <property type="entry name" value="Winged helix-like DNA-binding domain superfamily/Winged helix DNA-binding domain"/>
    <property type="match status" value="2"/>
</dbReference>
<dbReference type="InterPro" id="IPR000591">
    <property type="entry name" value="DEP_dom"/>
</dbReference>
<dbReference type="InterPro" id="IPR036390">
    <property type="entry name" value="WH_DNA-bd_sf"/>
</dbReference>
<dbReference type="PANTHER" id="PTHR46361:SF3">
    <property type="entry name" value="ELECTRON CARRIER_ PROTEIN DISULFIDE OXIDOREDUCTASE"/>
    <property type="match status" value="1"/>
</dbReference>
<dbReference type="InterPro" id="IPR006869">
    <property type="entry name" value="DUF547"/>
</dbReference>
<dbReference type="OrthoDB" id="418495at2759"/>
<dbReference type="PANTHER" id="PTHR46361">
    <property type="entry name" value="ELECTRON CARRIER/ PROTEIN DISULFIDE OXIDOREDUCTASE"/>
    <property type="match status" value="1"/>
</dbReference>
<dbReference type="GO" id="GO:0035556">
    <property type="term" value="P:intracellular signal transduction"/>
    <property type="evidence" value="ECO:0007669"/>
    <property type="project" value="InterPro"/>
</dbReference>
<gene>
    <name evidence="2" type="ORF">AMSG_03595</name>
</gene>
<dbReference type="SMART" id="SM00049">
    <property type="entry name" value="DEP"/>
    <property type="match status" value="2"/>
</dbReference>